<feature type="compositionally biased region" description="Acidic residues" evidence="1">
    <location>
        <begin position="558"/>
        <end position="568"/>
    </location>
</feature>
<accession>A0AAW0PUA8</accession>
<dbReference type="Proteomes" id="UP001460270">
    <property type="component" value="Unassembled WGS sequence"/>
</dbReference>
<feature type="compositionally biased region" description="Basic residues" evidence="1">
    <location>
        <begin position="463"/>
        <end position="473"/>
    </location>
</feature>
<proteinExistence type="predicted"/>
<dbReference type="AlphaFoldDB" id="A0AAW0PUA8"/>
<feature type="compositionally biased region" description="Polar residues" evidence="1">
    <location>
        <begin position="370"/>
        <end position="417"/>
    </location>
</feature>
<feature type="compositionally biased region" description="Basic and acidic residues" evidence="1">
    <location>
        <begin position="574"/>
        <end position="585"/>
    </location>
</feature>
<dbReference type="EMBL" id="JBBPFD010000002">
    <property type="protein sequence ID" value="KAK7939085.1"/>
    <property type="molecule type" value="Genomic_DNA"/>
</dbReference>
<protein>
    <submittedName>
        <fullName evidence="2">Uncharacterized protein</fullName>
    </submittedName>
</protein>
<reference evidence="3" key="1">
    <citation type="submission" date="2024-04" db="EMBL/GenBank/DDBJ databases">
        <title>Salinicola lusitanus LLJ914,a marine bacterium isolated from the Okinawa Trough.</title>
        <authorList>
            <person name="Li J."/>
        </authorList>
    </citation>
    <scope>NUCLEOTIDE SEQUENCE [LARGE SCALE GENOMIC DNA]</scope>
</reference>
<feature type="compositionally biased region" description="Polar residues" evidence="1">
    <location>
        <begin position="479"/>
        <end position="495"/>
    </location>
</feature>
<evidence type="ECO:0000313" key="3">
    <source>
        <dbReference type="Proteomes" id="UP001460270"/>
    </source>
</evidence>
<sequence>MSANYTNSTRGPRQFPGGPWPWKGEPIIMAHSMENWPKDCLSKDDQPVWLHLRLDLEKVKVTRTEVCGYLAGTGRNADIHDIKRWRETRPHPARRALICGLSDLGYRKLLRQDLDMMLTITKGWLVETKDERGNQKYKCVVLGQDPKGNPYTILSRDLYWNPGPIYEAIKEGQMPKGKWIAMVELWELSISLDPVAAQPKCYLFGQSIRGQPGPWRGRYPIPAINTRREYFCEWTSLPQSFAVKERFIDRQLIPHSRNGQPLTGGNNDCLGLVKREVWEWPKCHCRDEWVCTHIFHMDKTMHMCPFNDIKQREEVGVSACKSKLLQRESKTGYRGPRTPWSPFCRPGPSNPSGSEESDNERDDQGKMYSGGNQTQRRYSGGNQTQRRYSGANQTQRRYSGANQTQRRYSGANQTQRRYSGDDQTQKRYTGGNESQWRYSGGSRGQRRFSIQKSPPRRYYSPPRRAKTPPRKPQNHREQGCQTSPKRTEGNQTQSAAAVGPRASSPRPGPSRDPEYPTYPTPENALRMQFREPSSPYAAPPSPDSSEPEQEPTLPASADFEDNSEDDDSWVVHFPKNDIKRKREESWPPSRPFTYTFTKEDIDNLTRELAEDSASTPQASELPLRRWENRGLAGSEQRKRNARSKPYDVRAPGPDNCGMPECSSCSRRFRSRGQEIKKKAQSEPQEYRLELPVTAILDELDPVEEFNENSRVIREVIGGVKDEP</sequence>
<name>A0AAW0PUA8_9GOBI</name>
<keyword evidence="3" id="KW-1185">Reference proteome</keyword>
<feature type="region of interest" description="Disordered" evidence="1">
    <location>
        <begin position="328"/>
        <end position="659"/>
    </location>
</feature>
<gene>
    <name evidence="2" type="ORF">WMY93_002411</name>
</gene>
<feature type="compositionally biased region" description="Basic and acidic residues" evidence="1">
    <location>
        <begin position="597"/>
        <end position="609"/>
    </location>
</feature>
<evidence type="ECO:0000313" key="2">
    <source>
        <dbReference type="EMBL" id="KAK7939085.1"/>
    </source>
</evidence>
<evidence type="ECO:0000256" key="1">
    <source>
        <dbReference type="SAM" id="MobiDB-lite"/>
    </source>
</evidence>
<comment type="caution">
    <text evidence="2">The sequence shown here is derived from an EMBL/GenBank/DDBJ whole genome shotgun (WGS) entry which is preliminary data.</text>
</comment>
<organism evidence="2 3">
    <name type="scientific">Mugilogobius chulae</name>
    <name type="common">yellowstripe goby</name>
    <dbReference type="NCBI Taxonomy" id="88201"/>
    <lineage>
        <taxon>Eukaryota</taxon>
        <taxon>Metazoa</taxon>
        <taxon>Chordata</taxon>
        <taxon>Craniata</taxon>
        <taxon>Vertebrata</taxon>
        <taxon>Euteleostomi</taxon>
        <taxon>Actinopterygii</taxon>
        <taxon>Neopterygii</taxon>
        <taxon>Teleostei</taxon>
        <taxon>Neoteleostei</taxon>
        <taxon>Acanthomorphata</taxon>
        <taxon>Gobiaria</taxon>
        <taxon>Gobiiformes</taxon>
        <taxon>Gobioidei</taxon>
        <taxon>Gobiidae</taxon>
        <taxon>Gobionellinae</taxon>
        <taxon>Mugilogobius</taxon>
    </lineage>
</organism>